<keyword evidence="1" id="KW-0812">Transmembrane</keyword>
<name>A0A455VHU2_9GAMM</name>
<reference evidence="2 3" key="1">
    <citation type="submission" date="2019-03" db="EMBL/GenBank/DDBJ databases">
        <title>The genome sequence of Candidatus Serratia symbiotica strain IS.</title>
        <authorList>
            <person name="Nikoh N."/>
            <person name="Koga R."/>
            <person name="Oshima K."/>
            <person name="Hattori M."/>
            <person name="Fukatsu T."/>
        </authorList>
    </citation>
    <scope>NUCLEOTIDE SEQUENCE [LARGE SCALE GENOMIC DNA]</scope>
    <source>
        <strain evidence="2 3">IS</strain>
    </source>
</reference>
<evidence type="ECO:0000256" key="1">
    <source>
        <dbReference type="SAM" id="Phobius"/>
    </source>
</evidence>
<sequence length="66" mass="7901">MTFYLVSQFHALDKERLFPAHHMFAPWSIDTIFSKKTSKSAYFLKFNYGVPVISQAYFSLFMLIWR</sequence>
<dbReference type="EMBL" id="AP019531">
    <property type="protein sequence ID" value="BBI92633.1"/>
    <property type="molecule type" value="Genomic_DNA"/>
</dbReference>
<dbReference type="Proteomes" id="UP000324392">
    <property type="component" value="Chromosome"/>
</dbReference>
<dbReference type="AlphaFoldDB" id="A0A455VHU2"/>
<evidence type="ECO:0000313" key="2">
    <source>
        <dbReference type="EMBL" id="BBI92633.1"/>
    </source>
</evidence>
<protein>
    <submittedName>
        <fullName evidence="2">Uncharacterized protein</fullName>
    </submittedName>
</protein>
<feature type="transmembrane region" description="Helical" evidence="1">
    <location>
        <begin position="46"/>
        <end position="65"/>
    </location>
</feature>
<keyword evidence="1" id="KW-0472">Membrane</keyword>
<proteinExistence type="predicted"/>
<gene>
    <name evidence="2" type="ORF">SSYIS1_24450</name>
</gene>
<keyword evidence="1" id="KW-1133">Transmembrane helix</keyword>
<organism evidence="2 3">
    <name type="scientific">Serratia symbiotica</name>
    <dbReference type="NCBI Taxonomy" id="138074"/>
    <lineage>
        <taxon>Bacteria</taxon>
        <taxon>Pseudomonadati</taxon>
        <taxon>Pseudomonadota</taxon>
        <taxon>Gammaproteobacteria</taxon>
        <taxon>Enterobacterales</taxon>
        <taxon>Yersiniaceae</taxon>
        <taxon>Serratia</taxon>
    </lineage>
</organism>
<evidence type="ECO:0000313" key="3">
    <source>
        <dbReference type="Proteomes" id="UP000324392"/>
    </source>
</evidence>
<accession>A0A455VHU2</accession>